<reference evidence="2 3" key="1">
    <citation type="submission" date="2019-10" db="EMBL/GenBank/DDBJ databases">
        <title>XDR Pseudomonas monteilii producing IMP-16 from LCR.</title>
        <authorList>
            <person name="Ballaben A."/>
            <person name="Doi Y."/>
        </authorList>
    </citation>
    <scope>NUCLEOTIDE SEQUENCE [LARGE SCALE GENOMIC DNA]</scope>
    <source>
        <strain evidence="2 3">597/14</strain>
    </source>
</reference>
<feature type="transmembrane region" description="Helical" evidence="1">
    <location>
        <begin position="108"/>
        <end position="131"/>
    </location>
</feature>
<dbReference type="Proteomes" id="UP000440965">
    <property type="component" value="Unassembled WGS sequence"/>
</dbReference>
<proteinExistence type="predicted"/>
<feature type="transmembrane region" description="Helical" evidence="1">
    <location>
        <begin position="15"/>
        <end position="39"/>
    </location>
</feature>
<organism evidence="2 3">
    <name type="scientific">Pseudomonas monteilii</name>
    <dbReference type="NCBI Taxonomy" id="76759"/>
    <lineage>
        <taxon>Bacteria</taxon>
        <taxon>Pseudomonadati</taxon>
        <taxon>Pseudomonadota</taxon>
        <taxon>Gammaproteobacteria</taxon>
        <taxon>Pseudomonadales</taxon>
        <taxon>Pseudomonadaceae</taxon>
        <taxon>Pseudomonas</taxon>
    </lineage>
</organism>
<dbReference type="RefSeq" id="WP_156867059.1">
    <property type="nucleotide sequence ID" value="NZ_JACGDB010000005.1"/>
</dbReference>
<evidence type="ECO:0000313" key="3">
    <source>
        <dbReference type="Proteomes" id="UP000440965"/>
    </source>
</evidence>
<accession>A0A7W2QPL1</accession>
<gene>
    <name evidence="2" type="ORF">F9Z43_06970</name>
</gene>
<dbReference type="AlphaFoldDB" id="A0A7W2QPL1"/>
<evidence type="ECO:0000256" key="1">
    <source>
        <dbReference type="SAM" id="Phobius"/>
    </source>
</evidence>
<keyword evidence="1" id="KW-1133">Transmembrane helix</keyword>
<dbReference type="EMBL" id="WEIK01000004">
    <property type="protein sequence ID" value="MVF49075.1"/>
    <property type="molecule type" value="Genomic_DNA"/>
</dbReference>
<evidence type="ECO:0000313" key="2">
    <source>
        <dbReference type="EMBL" id="MVF49075.1"/>
    </source>
</evidence>
<sequence length="133" mass="14925">MSLSLIDINTWPLKIQLIFLVAPFALSSAGLVISGFVAWSREFDVINSSIRSNAYLEQMKRLLGTTTYRARWMLTCAACGLLTFPRLHSRIGLVSPNELKNFPSKLKLKLVSSSWLIIIGSAWLLIAFAMVRH</sequence>
<keyword evidence="1" id="KW-0472">Membrane</keyword>
<name>A0A7W2QPL1_9PSED</name>
<protein>
    <submittedName>
        <fullName evidence="2">Uncharacterized protein</fullName>
    </submittedName>
</protein>
<comment type="caution">
    <text evidence="2">The sequence shown here is derived from an EMBL/GenBank/DDBJ whole genome shotgun (WGS) entry which is preliminary data.</text>
</comment>
<keyword evidence="1" id="KW-0812">Transmembrane</keyword>